<feature type="signal peptide" evidence="1">
    <location>
        <begin position="1"/>
        <end position="29"/>
    </location>
</feature>
<name>A0ABW3XBC8_9ACTN</name>
<gene>
    <name evidence="2" type="ORF">ACFQ5X_09510</name>
</gene>
<dbReference type="PROSITE" id="PS51257">
    <property type="entry name" value="PROKAR_LIPOPROTEIN"/>
    <property type="match status" value="1"/>
</dbReference>
<keyword evidence="3" id="KW-1185">Reference proteome</keyword>
<evidence type="ECO:0000313" key="3">
    <source>
        <dbReference type="Proteomes" id="UP001597058"/>
    </source>
</evidence>
<dbReference type="Proteomes" id="UP001597058">
    <property type="component" value="Unassembled WGS sequence"/>
</dbReference>
<organism evidence="2 3">
    <name type="scientific">Streptomyces kaempferi</name>
    <dbReference type="NCBI Taxonomy" id="333725"/>
    <lineage>
        <taxon>Bacteria</taxon>
        <taxon>Bacillati</taxon>
        <taxon>Actinomycetota</taxon>
        <taxon>Actinomycetes</taxon>
        <taxon>Kitasatosporales</taxon>
        <taxon>Streptomycetaceae</taxon>
        <taxon>Streptomyces</taxon>
    </lineage>
</organism>
<dbReference type="RefSeq" id="WP_168530405.1">
    <property type="nucleotide sequence ID" value="NZ_JBHSKH010000056.1"/>
</dbReference>
<accession>A0ABW3XBC8</accession>
<protein>
    <submittedName>
        <fullName evidence="2">DUF3515 domain-containing protein</fullName>
    </submittedName>
</protein>
<reference evidence="3" key="1">
    <citation type="journal article" date="2019" name="Int. J. Syst. Evol. Microbiol.">
        <title>The Global Catalogue of Microorganisms (GCM) 10K type strain sequencing project: providing services to taxonomists for standard genome sequencing and annotation.</title>
        <authorList>
            <consortium name="The Broad Institute Genomics Platform"/>
            <consortium name="The Broad Institute Genome Sequencing Center for Infectious Disease"/>
            <person name="Wu L."/>
            <person name="Ma J."/>
        </authorList>
    </citation>
    <scope>NUCLEOTIDE SEQUENCE [LARGE SCALE GENOMIC DNA]</scope>
    <source>
        <strain evidence="3">CGMCC 4.7020</strain>
    </source>
</reference>
<feature type="chain" id="PRO_5047187166" evidence="1">
    <location>
        <begin position="30"/>
        <end position="164"/>
    </location>
</feature>
<evidence type="ECO:0000256" key="1">
    <source>
        <dbReference type="SAM" id="SignalP"/>
    </source>
</evidence>
<keyword evidence="1" id="KW-0732">Signal</keyword>
<evidence type="ECO:0000313" key="2">
    <source>
        <dbReference type="EMBL" id="MFD1306084.1"/>
    </source>
</evidence>
<dbReference type="EMBL" id="JBHTMM010000008">
    <property type="protein sequence ID" value="MFD1306084.1"/>
    <property type="molecule type" value="Genomic_DNA"/>
</dbReference>
<dbReference type="Pfam" id="PF12028">
    <property type="entry name" value="DUF3515"/>
    <property type="match status" value="1"/>
</dbReference>
<dbReference type="InterPro" id="IPR021903">
    <property type="entry name" value="DUF3515"/>
</dbReference>
<comment type="caution">
    <text evidence="2">The sequence shown here is derived from an EMBL/GenBank/DDBJ whole genome shotgun (WGS) entry which is preliminary data.</text>
</comment>
<proteinExistence type="predicted"/>
<sequence length="164" mass="17269">MNSSRHRHTTLLGLPVLALLISATGCSSADDGASAVVPGPDAKVSALCQNLDKVLPKKVDDLDRNDPEPRSALTAGWGSPAIILRCGVERPSKMSDEDALSGEVNGVGWLMEKQSDGAYRFTSSLRRAYVEVSVPKKWAERDGSAALVDLAASIKKAIPAGIAD</sequence>